<evidence type="ECO:0000313" key="9">
    <source>
        <dbReference type="EMBL" id="TCL45052.1"/>
    </source>
</evidence>
<dbReference type="InterPro" id="IPR011606">
    <property type="entry name" value="Brnchd-chn_aa_trnsp_permease"/>
</dbReference>
<keyword evidence="5 8" id="KW-0812">Transmembrane</keyword>
<keyword evidence="4" id="KW-1003">Cell membrane</keyword>
<comment type="similarity">
    <text evidence="2">Belongs to the AzlC family.</text>
</comment>
<dbReference type="PANTHER" id="PTHR34979:SF1">
    <property type="entry name" value="INNER MEMBRANE PROTEIN YGAZ"/>
    <property type="match status" value="1"/>
</dbReference>
<feature type="transmembrane region" description="Helical" evidence="8">
    <location>
        <begin position="56"/>
        <end position="81"/>
    </location>
</feature>
<dbReference type="PANTHER" id="PTHR34979">
    <property type="entry name" value="INNER MEMBRANE PROTEIN YGAZ"/>
    <property type="match status" value="1"/>
</dbReference>
<evidence type="ECO:0000256" key="2">
    <source>
        <dbReference type="ARBA" id="ARBA00010735"/>
    </source>
</evidence>
<evidence type="ECO:0000256" key="7">
    <source>
        <dbReference type="ARBA" id="ARBA00023136"/>
    </source>
</evidence>
<proteinExistence type="inferred from homology"/>
<feature type="transmembrane region" description="Helical" evidence="8">
    <location>
        <begin position="159"/>
        <end position="179"/>
    </location>
</feature>
<accession>A0A9X8Y967</accession>
<feature type="transmembrane region" description="Helical" evidence="8">
    <location>
        <begin position="14"/>
        <end position="36"/>
    </location>
</feature>
<evidence type="ECO:0000256" key="4">
    <source>
        <dbReference type="ARBA" id="ARBA00022475"/>
    </source>
</evidence>
<dbReference type="EMBL" id="SLUK01000001">
    <property type="protein sequence ID" value="TCL45052.1"/>
    <property type="molecule type" value="Genomic_DNA"/>
</dbReference>
<feature type="transmembrane region" description="Helical" evidence="8">
    <location>
        <begin position="186"/>
        <end position="204"/>
    </location>
</feature>
<evidence type="ECO:0000256" key="5">
    <source>
        <dbReference type="ARBA" id="ARBA00022692"/>
    </source>
</evidence>
<keyword evidence="10" id="KW-1185">Reference proteome</keyword>
<dbReference type="GO" id="GO:1903785">
    <property type="term" value="P:L-valine transmembrane transport"/>
    <property type="evidence" value="ECO:0007669"/>
    <property type="project" value="TreeGrafter"/>
</dbReference>
<keyword evidence="3" id="KW-0813">Transport</keyword>
<evidence type="ECO:0000256" key="8">
    <source>
        <dbReference type="SAM" id="Phobius"/>
    </source>
</evidence>
<dbReference type="Pfam" id="PF03591">
    <property type="entry name" value="AzlC"/>
    <property type="match status" value="1"/>
</dbReference>
<sequence length="243" mass="25791">MSNSNSLLTLRKGLYDGLPICLGYLSVSFTFGMMATENGLPAWVALLISMTNLTSAGQFAGLALIVSGGLYLEVAVTTFVINIRYMLMSLSLSQKLDPRMSTWKRCVLAFGNTDEIFAVAMQQQGEVNAQYLTGLILTPYFGWAAGTLLGATATGFLPASVRSALGIAIYGMFLAIIVPPARKLRPVAVTVALAAAVSCVFRYTPLLRNLSAGWVIIICALIAAGFAALRYPVDDAEGEEGAS</sequence>
<evidence type="ECO:0000256" key="3">
    <source>
        <dbReference type="ARBA" id="ARBA00022448"/>
    </source>
</evidence>
<dbReference type="GO" id="GO:0005886">
    <property type="term" value="C:plasma membrane"/>
    <property type="evidence" value="ECO:0007669"/>
    <property type="project" value="UniProtKB-SubCell"/>
</dbReference>
<dbReference type="OrthoDB" id="3177005at2"/>
<dbReference type="AlphaFoldDB" id="A0A9X8Y967"/>
<feature type="transmembrane region" description="Helical" evidence="8">
    <location>
        <begin position="131"/>
        <end position="153"/>
    </location>
</feature>
<protein>
    <submittedName>
        <fullName evidence="9">Branched-subunit amino acid permease</fullName>
    </submittedName>
</protein>
<feature type="transmembrane region" description="Helical" evidence="8">
    <location>
        <begin position="210"/>
        <end position="229"/>
    </location>
</feature>
<name>A0A9X8Y967_9FIRM</name>
<organism evidence="9 10">
    <name type="scientific">Harryflintia acetispora</name>
    <dbReference type="NCBI Taxonomy" id="1849041"/>
    <lineage>
        <taxon>Bacteria</taxon>
        <taxon>Bacillati</taxon>
        <taxon>Bacillota</taxon>
        <taxon>Clostridia</taxon>
        <taxon>Eubacteriales</taxon>
        <taxon>Oscillospiraceae</taxon>
        <taxon>Harryflintia</taxon>
    </lineage>
</organism>
<comment type="subcellular location">
    <subcellularLocation>
        <location evidence="1">Cell membrane</location>
        <topology evidence="1">Multi-pass membrane protein</topology>
    </subcellularLocation>
</comment>
<reference evidence="9 10" key="1">
    <citation type="submission" date="2019-03" db="EMBL/GenBank/DDBJ databases">
        <title>Genomic Encyclopedia of Type Strains, Phase IV (KMG-IV): sequencing the most valuable type-strain genomes for metagenomic binning, comparative biology and taxonomic classification.</title>
        <authorList>
            <person name="Goeker M."/>
        </authorList>
    </citation>
    <scope>NUCLEOTIDE SEQUENCE [LARGE SCALE GENOMIC DNA]</scope>
    <source>
        <strain evidence="9 10">DSM 100433</strain>
    </source>
</reference>
<dbReference type="RefSeq" id="WP_079700165.1">
    <property type="nucleotide sequence ID" value="NZ_JADNAH010000136.1"/>
</dbReference>
<keyword evidence="7 8" id="KW-0472">Membrane</keyword>
<evidence type="ECO:0000313" key="10">
    <source>
        <dbReference type="Proteomes" id="UP000294682"/>
    </source>
</evidence>
<evidence type="ECO:0000256" key="1">
    <source>
        <dbReference type="ARBA" id="ARBA00004651"/>
    </source>
</evidence>
<dbReference type="Proteomes" id="UP000294682">
    <property type="component" value="Unassembled WGS sequence"/>
</dbReference>
<comment type="caution">
    <text evidence="9">The sequence shown here is derived from an EMBL/GenBank/DDBJ whole genome shotgun (WGS) entry which is preliminary data.</text>
</comment>
<keyword evidence="6 8" id="KW-1133">Transmembrane helix</keyword>
<gene>
    <name evidence="9" type="ORF">EDD78_10129</name>
</gene>
<evidence type="ECO:0000256" key="6">
    <source>
        <dbReference type="ARBA" id="ARBA00022989"/>
    </source>
</evidence>